<feature type="domain" description="VOC" evidence="1">
    <location>
        <begin position="10"/>
        <end position="120"/>
    </location>
</feature>
<dbReference type="EMBL" id="JAPNUD010000005">
    <property type="protein sequence ID" value="MDA0639575.1"/>
    <property type="molecule type" value="Genomic_DNA"/>
</dbReference>
<evidence type="ECO:0000259" key="1">
    <source>
        <dbReference type="PROSITE" id="PS51819"/>
    </source>
</evidence>
<proteinExistence type="predicted"/>
<dbReference type="InterPro" id="IPR037523">
    <property type="entry name" value="VOC_core"/>
</dbReference>
<protein>
    <submittedName>
        <fullName evidence="2">VOC family protein</fullName>
    </submittedName>
</protein>
<dbReference type="Pfam" id="PF18029">
    <property type="entry name" value="Glyoxalase_6"/>
    <property type="match status" value="1"/>
</dbReference>
<accession>A0ABT4SRQ3</accession>
<dbReference type="InterPro" id="IPR029068">
    <property type="entry name" value="Glyas_Bleomycin-R_OHBP_Dase"/>
</dbReference>
<keyword evidence="3" id="KW-1185">Reference proteome</keyword>
<reference evidence="2 3" key="1">
    <citation type="submission" date="2022-11" db="EMBL/GenBank/DDBJ databases">
        <title>Nonomuraea corallina sp. nov., a new species of the genus Nonomuraea isolated from sea side sediment in Thai sea.</title>
        <authorList>
            <person name="Ngamcharungchit C."/>
            <person name="Matsumoto A."/>
            <person name="Suriyachadkun C."/>
            <person name="Panbangred W."/>
            <person name="Inahashi Y."/>
            <person name="Intra B."/>
        </authorList>
    </citation>
    <scope>NUCLEOTIDE SEQUENCE [LARGE SCALE GENOMIC DNA]</scope>
    <source>
        <strain evidence="2 3">DSM 43553</strain>
    </source>
</reference>
<dbReference type="Gene3D" id="3.10.180.10">
    <property type="entry name" value="2,3-Dihydroxybiphenyl 1,2-Dioxygenase, domain 1"/>
    <property type="match status" value="2"/>
</dbReference>
<name>A0ABT4SRQ3_9ACTN</name>
<evidence type="ECO:0000313" key="2">
    <source>
        <dbReference type="EMBL" id="MDA0639575.1"/>
    </source>
</evidence>
<organism evidence="2 3">
    <name type="scientific">Nonomuraea ferruginea</name>
    <dbReference type="NCBI Taxonomy" id="46174"/>
    <lineage>
        <taxon>Bacteria</taxon>
        <taxon>Bacillati</taxon>
        <taxon>Actinomycetota</taxon>
        <taxon>Actinomycetes</taxon>
        <taxon>Streptosporangiales</taxon>
        <taxon>Streptosporangiaceae</taxon>
        <taxon>Nonomuraea</taxon>
    </lineage>
</organism>
<feature type="domain" description="VOC" evidence="1">
    <location>
        <begin position="134"/>
        <end position="252"/>
    </location>
</feature>
<dbReference type="Proteomes" id="UP001212498">
    <property type="component" value="Unassembled WGS sequence"/>
</dbReference>
<gene>
    <name evidence="2" type="ORF">OUY24_02955</name>
</gene>
<evidence type="ECO:0000313" key="3">
    <source>
        <dbReference type="Proteomes" id="UP001212498"/>
    </source>
</evidence>
<dbReference type="InterPro" id="IPR052164">
    <property type="entry name" value="Anthracycline_SecMetBiosynth"/>
</dbReference>
<dbReference type="PROSITE" id="PS51819">
    <property type="entry name" value="VOC"/>
    <property type="match status" value="2"/>
</dbReference>
<dbReference type="CDD" id="cd07247">
    <property type="entry name" value="SgaA_N_like"/>
    <property type="match status" value="2"/>
</dbReference>
<comment type="caution">
    <text evidence="2">The sequence shown here is derived from an EMBL/GenBank/DDBJ whole genome shotgun (WGS) entry which is preliminary data.</text>
</comment>
<dbReference type="PANTHER" id="PTHR33993">
    <property type="entry name" value="GLYOXALASE-RELATED"/>
    <property type="match status" value="1"/>
</dbReference>
<dbReference type="SUPFAM" id="SSF54593">
    <property type="entry name" value="Glyoxalase/Bleomycin resistance protein/Dihydroxybiphenyl dioxygenase"/>
    <property type="match status" value="2"/>
</dbReference>
<dbReference type="RefSeq" id="WP_271275058.1">
    <property type="nucleotide sequence ID" value="NZ_BAABFD010000005.1"/>
</dbReference>
<dbReference type="InterPro" id="IPR041581">
    <property type="entry name" value="Glyoxalase_6"/>
</dbReference>
<dbReference type="InterPro" id="IPR004360">
    <property type="entry name" value="Glyas_Fos-R_dOase_dom"/>
</dbReference>
<dbReference type="Pfam" id="PF00903">
    <property type="entry name" value="Glyoxalase"/>
    <property type="match status" value="1"/>
</dbReference>
<sequence length="254" mass="27250">MLTTRFVPGSPCWVELDSPHLETAERFYGGLFGWEFEEQVPEYAFCQLGGRNVAGIGALMGEAVTTAWTPYFLVSDCEATSQTVERAGGTVLMPPVDMASQGQMARFRDPAGAEFAIWLPGDVPGVDLVNEPGSMAWIELHGSDTSAVRGFYKSVFGWRFEDARMGDVTYQLISPFGSAPGTGWSVAGLAPLAPGDRPHWLTYFEVPDCDAAVARCQELGGTVRSPAEEVKGVGRMASLSDPHGARFAVITSSG</sequence>
<dbReference type="PANTHER" id="PTHR33993:SF10">
    <property type="entry name" value="CONSERVED PROTEIN"/>
    <property type="match status" value="1"/>
</dbReference>